<sequence length="319" mass="35144">MIVSSTAGFMKQTAVVTGASGFVGSNIVRRLLTDGYRVHALVRKGGDPWRLVGLRNKLVLHEGVLDSKSRLTALMHKVRPQAVFHLATYGSYPTQIDLSRVIRVNVNGTANLLESTLRVPYTRLIVAGSSSEYGKKDVPMREDDAVDPNNMYAAAKTAATTLARTFARVYRKPVTIFRLFSVYGPGEEKGRLVRSVIESALAGEPVRLASGREARDLIYTADIADAFVYTAGLKRQIPDGEIFNIGTGVQTTIRELAQKVIRLTGSKSEIKLNAYAGRLWDAYTWKADTAKTRSEIGWTATTGLTDGLKKTIDWYRSRV</sequence>
<proteinExistence type="inferred from homology"/>
<dbReference type="Gene3D" id="3.40.50.720">
    <property type="entry name" value="NAD(P)-binding Rossmann-like Domain"/>
    <property type="match status" value="1"/>
</dbReference>
<reference evidence="3 4" key="1">
    <citation type="journal article" date="2016" name="Nat. Commun.">
        <title>Thousands of microbial genomes shed light on interconnected biogeochemical processes in an aquifer system.</title>
        <authorList>
            <person name="Anantharaman K."/>
            <person name="Brown C.T."/>
            <person name="Hug L.A."/>
            <person name="Sharon I."/>
            <person name="Castelle C.J."/>
            <person name="Probst A.J."/>
            <person name="Thomas B.C."/>
            <person name="Singh A."/>
            <person name="Wilkins M.J."/>
            <person name="Karaoz U."/>
            <person name="Brodie E.L."/>
            <person name="Williams K.H."/>
            <person name="Hubbard S.S."/>
            <person name="Banfield J.F."/>
        </authorList>
    </citation>
    <scope>NUCLEOTIDE SEQUENCE [LARGE SCALE GENOMIC DNA]</scope>
</reference>
<evidence type="ECO:0000259" key="2">
    <source>
        <dbReference type="Pfam" id="PF01370"/>
    </source>
</evidence>
<dbReference type="InterPro" id="IPR036291">
    <property type="entry name" value="NAD(P)-bd_dom_sf"/>
</dbReference>
<dbReference type="SUPFAM" id="SSF51735">
    <property type="entry name" value="NAD(P)-binding Rossmann-fold domains"/>
    <property type="match status" value="1"/>
</dbReference>
<comment type="similarity">
    <text evidence="1">Belongs to the NAD(P)-dependent epimerase/dehydratase family.</text>
</comment>
<protein>
    <recommendedName>
        <fullName evidence="2">NAD-dependent epimerase/dehydratase domain-containing protein</fullName>
    </recommendedName>
</protein>
<organism evidence="3 4">
    <name type="scientific">Candidatus Gottesmanbacteria bacterium RBG_16_52_11</name>
    <dbReference type="NCBI Taxonomy" id="1798374"/>
    <lineage>
        <taxon>Bacteria</taxon>
        <taxon>Candidatus Gottesmaniibacteriota</taxon>
    </lineage>
</organism>
<dbReference type="Pfam" id="PF01370">
    <property type="entry name" value="Epimerase"/>
    <property type="match status" value="1"/>
</dbReference>
<evidence type="ECO:0000313" key="4">
    <source>
        <dbReference type="Proteomes" id="UP000178448"/>
    </source>
</evidence>
<comment type="caution">
    <text evidence="3">The sequence shown here is derived from an EMBL/GenBank/DDBJ whole genome shotgun (WGS) entry which is preliminary data.</text>
</comment>
<dbReference type="InterPro" id="IPR020904">
    <property type="entry name" value="Sc_DH/Rdtase_CS"/>
</dbReference>
<accession>A0A1F5YVQ1</accession>
<gene>
    <name evidence="3" type="ORF">A2Z33_03920</name>
</gene>
<feature type="domain" description="NAD-dependent epimerase/dehydratase" evidence="2">
    <location>
        <begin position="15"/>
        <end position="246"/>
    </location>
</feature>
<dbReference type="PROSITE" id="PS00061">
    <property type="entry name" value="ADH_SHORT"/>
    <property type="match status" value="1"/>
</dbReference>
<dbReference type="PANTHER" id="PTHR43000">
    <property type="entry name" value="DTDP-D-GLUCOSE 4,6-DEHYDRATASE-RELATED"/>
    <property type="match status" value="1"/>
</dbReference>
<evidence type="ECO:0000256" key="1">
    <source>
        <dbReference type="ARBA" id="ARBA00007637"/>
    </source>
</evidence>
<dbReference type="Proteomes" id="UP000178448">
    <property type="component" value="Unassembled WGS sequence"/>
</dbReference>
<dbReference type="STRING" id="1798374.A2Z33_03920"/>
<dbReference type="EMBL" id="MFJD01000004">
    <property type="protein sequence ID" value="OGG04269.1"/>
    <property type="molecule type" value="Genomic_DNA"/>
</dbReference>
<evidence type="ECO:0000313" key="3">
    <source>
        <dbReference type="EMBL" id="OGG04269.1"/>
    </source>
</evidence>
<name>A0A1F5YVQ1_9BACT</name>
<dbReference type="InterPro" id="IPR001509">
    <property type="entry name" value="Epimerase_deHydtase"/>
</dbReference>
<dbReference type="AlphaFoldDB" id="A0A1F5YVQ1"/>